<dbReference type="GO" id="GO:0005743">
    <property type="term" value="C:mitochondrial inner membrane"/>
    <property type="evidence" value="ECO:0007669"/>
    <property type="project" value="UniProtKB-SubCell"/>
</dbReference>
<dbReference type="Pfam" id="PF06374">
    <property type="entry name" value="NDUF_C2"/>
    <property type="match status" value="1"/>
</dbReference>
<evidence type="ECO:0000256" key="10">
    <source>
        <dbReference type="ARBA" id="ARBA00023136"/>
    </source>
</evidence>
<keyword evidence="5" id="KW-0812">Transmembrane</keyword>
<keyword evidence="6" id="KW-0999">Mitochondrion inner membrane</keyword>
<evidence type="ECO:0000256" key="3">
    <source>
        <dbReference type="ARBA" id="ARBA00022448"/>
    </source>
</evidence>
<feature type="region of interest" description="Disordered" evidence="11">
    <location>
        <begin position="56"/>
        <end position="94"/>
    </location>
</feature>
<sequence length="231" mass="25475">MSSIKGHTLFSSQSELSPPGPFCAVGKLCCIIQILVIIGLNQDFCPLTLPRWDGPGLAGEGTPQEAPRPIRARRRRGGAGAAEPRPLLQEGGRNLPRRAARAGGKVLRAGTSAAPAVAMQLRFSVPNEALSLPPPPLLTFPSMWMAGVFWISALVHNGVNRRPALRSGVHRQLLMATLGFCLGYYIKRYSNYYHAERDRQLLSYIEHHPEDFVEKEPKKMGDILEDFVPTR</sequence>
<evidence type="ECO:0000256" key="6">
    <source>
        <dbReference type="ARBA" id="ARBA00022792"/>
    </source>
</evidence>
<dbReference type="GO" id="GO:0006120">
    <property type="term" value="P:mitochondrial electron transport, NADH to ubiquinone"/>
    <property type="evidence" value="ECO:0007669"/>
    <property type="project" value="InterPro"/>
</dbReference>
<evidence type="ECO:0000256" key="9">
    <source>
        <dbReference type="ARBA" id="ARBA00023128"/>
    </source>
</evidence>
<organism evidence="12 13">
    <name type="scientific">Crotalus adamanteus</name>
    <name type="common">Eastern diamondback rattlesnake</name>
    <dbReference type="NCBI Taxonomy" id="8729"/>
    <lineage>
        <taxon>Eukaryota</taxon>
        <taxon>Metazoa</taxon>
        <taxon>Chordata</taxon>
        <taxon>Craniata</taxon>
        <taxon>Vertebrata</taxon>
        <taxon>Euteleostomi</taxon>
        <taxon>Lepidosauria</taxon>
        <taxon>Squamata</taxon>
        <taxon>Bifurcata</taxon>
        <taxon>Unidentata</taxon>
        <taxon>Episquamata</taxon>
        <taxon>Toxicofera</taxon>
        <taxon>Serpentes</taxon>
        <taxon>Colubroidea</taxon>
        <taxon>Viperidae</taxon>
        <taxon>Crotalinae</taxon>
        <taxon>Crotalus</taxon>
    </lineage>
</organism>
<keyword evidence="7" id="KW-0249">Electron transport</keyword>
<keyword evidence="10" id="KW-0472">Membrane</keyword>
<proteinExistence type="inferred from homology"/>
<reference evidence="12 13" key="1">
    <citation type="journal article" date="2024" name="Proc. Natl. Acad. Sci. U.S.A.">
        <title>The genetic regulatory architecture and epigenomic basis for age-related changes in rattlesnake venom.</title>
        <authorList>
            <person name="Hogan M.P."/>
            <person name="Holding M.L."/>
            <person name="Nystrom G.S."/>
            <person name="Colston T.J."/>
            <person name="Bartlett D.A."/>
            <person name="Mason A.J."/>
            <person name="Ellsworth S.A."/>
            <person name="Rautsaw R.M."/>
            <person name="Lawrence K.C."/>
            <person name="Strickland J.L."/>
            <person name="He B."/>
            <person name="Fraser P."/>
            <person name="Margres M.J."/>
            <person name="Gilbert D.M."/>
            <person name="Gibbs H.L."/>
            <person name="Parkinson C.L."/>
            <person name="Rokyta D.R."/>
        </authorList>
    </citation>
    <scope>NUCLEOTIDE SEQUENCE [LARGE SCALE GENOMIC DNA]</scope>
    <source>
        <strain evidence="12">DRR0105</strain>
    </source>
</reference>
<keyword evidence="4" id="KW-0679">Respiratory chain</keyword>
<evidence type="ECO:0000256" key="7">
    <source>
        <dbReference type="ARBA" id="ARBA00022982"/>
    </source>
</evidence>
<comment type="caution">
    <text evidence="12">The sequence shown here is derived from an EMBL/GenBank/DDBJ whole genome shotgun (WGS) entry which is preliminary data.</text>
</comment>
<dbReference type="PANTHER" id="PTHR13099:SF0">
    <property type="entry name" value="NADH DEHYDROGENASE [UBIQUINONE] 1 SUBUNIT C2-RELATED"/>
    <property type="match status" value="1"/>
</dbReference>
<evidence type="ECO:0000256" key="1">
    <source>
        <dbReference type="ARBA" id="ARBA00004298"/>
    </source>
</evidence>
<dbReference type="InterPro" id="IPR009423">
    <property type="entry name" value="NDUC2"/>
</dbReference>
<dbReference type="EMBL" id="JAOTOJ010000004">
    <property type="protein sequence ID" value="KAK9402575.1"/>
    <property type="molecule type" value="Genomic_DNA"/>
</dbReference>
<keyword evidence="8" id="KW-1133">Transmembrane helix</keyword>
<keyword evidence="3" id="KW-0813">Transport</keyword>
<evidence type="ECO:0000256" key="5">
    <source>
        <dbReference type="ARBA" id="ARBA00022692"/>
    </source>
</evidence>
<dbReference type="Proteomes" id="UP001474421">
    <property type="component" value="Unassembled WGS sequence"/>
</dbReference>
<dbReference type="PANTHER" id="PTHR13099">
    <property type="entry name" value="NADH-UBIQUINONE OXIDOREDUCTASE SUBUNIT B14.5B"/>
    <property type="match status" value="1"/>
</dbReference>
<evidence type="ECO:0000313" key="12">
    <source>
        <dbReference type="EMBL" id="KAK9402575.1"/>
    </source>
</evidence>
<keyword evidence="9" id="KW-0496">Mitochondrion</keyword>
<accession>A0AAW1BK90</accession>
<comment type="similarity">
    <text evidence="2">Belongs to the complex I NDUFC2 subunit family.</text>
</comment>
<protein>
    <submittedName>
        <fullName evidence="12">NADH dehydrogenase</fullName>
    </submittedName>
</protein>
<evidence type="ECO:0000256" key="2">
    <source>
        <dbReference type="ARBA" id="ARBA00008674"/>
    </source>
</evidence>
<evidence type="ECO:0000313" key="13">
    <source>
        <dbReference type="Proteomes" id="UP001474421"/>
    </source>
</evidence>
<gene>
    <name evidence="12" type="ORF">NXF25_010931</name>
</gene>
<evidence type="ECO:0000256" key="4">
    <source>
        <dbReference type="ARBA" id="ARBA00022660"/>
    </source>
</evidence>
<evidence type="ECO:0000256" key="8">
    <source>
        <dbReference type="ARBA" id="ARBA00022989"/>
    </source>
</evidence>
<comment type="subcellular location">
    <subcellularLocation>
        <location evidence="1">Mitochondrion inner membrane</location>
        <topology evidence="1">Single-pass membrane protein</topology>
        <orientation evidence="1">Matrix side</orientation>
    </subcellularLocation>
</comment>
<evidence type="ECO:0000256" key="11">
    <source>
        <dbReference type="SAM" id="MobiDB-lite"/>
    </source>
</evidence>
<dbReference type="AlphaFoldDB" id="A0AAW1BK90"/>
<keyword evidence="13" id="KW-1185">Reference proteome</keyword>
<name>A0AAW1BK90_CROAD</name>